<dbReference type="RefSeq" id="WP_097012491.1">
    <property type="nucleotide sequence ID" value="NZ_LT907975.1"/>
</dbReference>
<dbReference type="AlphaFoldDB" id="A0A2C8FB35"/>
<evidence type="ECO:0000256" key="1">
    <source>
        <dbReference type="SAM" id="MobiDB-lite"/>
    </source>
</evidence>
<sequence>MAENIVTNNGVKAIPVEVTEKAKGKVIHALSMVYDLRCALEKLEEAFASKEEYGWEVILRSLSGEMGQAAEELEDAERLLMPESTEPTTPNTPPEEIADSTTIERVKEVLAAKGQEADKLKGSVELLHHFTLLDKKQPQASSEIR</sequence>
<keyword evidence="3" id="KW-1185">Reference proteome</keyword>
<accession>A0A2C8FB35</accession>
<dbReference type="EMBL" id="LT907975">
    <property type="protein sequence ID" value="SOB59647.1"/>
    <property type="molecule type" value="Genomic_DNA"/>
</dbReference>
<organism evidence="2 3">
    <name type="scientific">Pseudodesulfovibrio profundus</name>
    <dbReference type="NCBI Taxonomy" id="57320"/>
    <lineage>
        <taxon>Bacteria</taxon>
        <taxon>Pseudomonadati</taxon>
        <taxon>Thermodesulfobacteriota</taxon>
        <taxon>Desulfovibrionia</taxon>
        <taxon>Desulfovibrionales</taxon>
        <taxon>Desulfovibrionaceae</taxon>
    </lineage>
</organism>
<protein>
    <submittedName>
        <fullName evidence="2">Uncharacterized protein</fullName>
    </submittedName>
</protein>
<dbReference type="KEGG" id="pprf:DPRO_2737"/>
<evidence type="ECO:0000313" key="3">
    <source>
        <dbReference type="Proteomes" id="UP000219215"/>
    </source>
</evidence>
<dbReference type="Proteomes" id="UP000219215">
    <property type="component" value="Chromosome DPRO"/>
</dbReference>
<name>A0A2C8FB35_9BACT</name>
<gene>
    <name evidence="2" type="ORF">DPRO_2737</name>
</gene>
<feature type="region of interest" description="Disordered" evidence="1">
    <location>
        <begin position="80"/>
        <end position="102"/>
    </location>
</feature>
<dbReference type="OrthoDB" id="10001435at2"/>
<evidence type="ECO:0000313" key="2">
    <source>
        <dbReference type="EMBL" id="SOB59647.1"/>
    </source>
</evidence>
<proteinExistence type="predicted"/>
<reference evidence="3" key="1">
    <citation type="submission" date="2017-09" db="EMBL/GenBank/DDBJ databases">
        <authorList>
            <person name="Regsiter A."/>
            <person name="William W."/>
        </authorList>
    </citation>
    <scope>NUCLEOTIDE SEQUENCE [LARGE SCALE GENOMIC DNA]</scope>
    <source>
        <strain evidence="3">500-1</strain>
    </source>
</reference>